<evidence type="ECO:0000313" key="2">
    <source>
        <dbReference type="Proteomes" id="UP000302244"/>
    </source>
</evidence>
<organism evidence="1 2">
    <name type="scientific">Bacillus phage vB_BtS_B83</name>
    <dbReference type="NCBI Taxonomy" id="2565501"/>
    <lineage>
        <taxon>Viruses</taxon>
        <taxon>Duplodnaviria</taxon>
        <taxon>Heunggongvirae</taxon>
        <taxon>Uroviricota</taxon>
        <taxon>Caudoviricetes</taxon>
        <taxon>Skryabinvirinae</taxon>
        <taxon>Pushchinovirus</taxon>
        <taxon>Pushchinovirus B83</taxon>
    </lineage>
</organism>
<keyword evidence="2" id="KW-1185">Reference proteome</keyword>
<sequence length="172" mass="20240">MYFMKSPYDYYVTPEEYEVAAEYGISRELLDRRIRNCGWDKEAAMIKPSRYNATGWKNVKEIALKNGISRSTYTARIKRNWRVIDAITTPPIDKYQALELAEKVNSKCQNKVLNDEQMKIASLNGICYRLARDRIKRQKWSVEEAITTPVLTREECAKRAKESSPWLKMRIY</sequence>
<protein>
    <submittedName>
        <fullName evidence="1">Uncharacterized protein</fullName>
    </submittedName>
</protein>
<evidence type="ECO:0000313" key="1">
    <source>
        <dbReference type="EMBL" id="QCQ57828.1"/>
    </source>
</evidence>
<proteinExistence type="predicted"/>
<gene>
    <name evidence="1" type="ORF">B83_gp49</name>
</gene>
<accession>A0A4P8MXS8</accession>
<dbReference type="EMBL" id="MK759918">
    <property type="protein sequence ID" value="QCQ57828.1"/>
    <property type="molecule type" value="Genomic_DNA"/>
</dbReference>
<name>A0A4P8MXS8_9CAUD</name>
<reference evidence="1 2" key="1">
    <citation type="submission" date="2019-04" db="EMBL/GenBank/DDBJ databases">
        <title>Bacillus phage vB_BtS_B83 previously designated as a plasmid may represent new Siphoviridae genus.</title>
        <authorList>
            <person name="Piligrimova E."/>
            <person name="Kazantseva O."/>
            <person name="Zagorodny V."/>
            <person name="Shadrin A."/>
        </authorList>
    </citation>
    <scope>NUCLEOTIDE SEQUENCE [LARGE SCALE GENOMIC DNA]</scope>
</reference>
<dbReference type="Proteomes" id="UP000302244">
    <property type="component" value="Segment"/>
</dbReference>